<feature type="compositionally biased region" description="Basic residues" evidence="3">
    <location>
        <begin position="120"/>
        <end position="132"/>
    </location>
</feature>
<evidence type="ECO:0000313" key="6">
    <source>
        <dbReference type="Proteomes" id="UP000621500"/>
    </source>
</evidence>
<dbReference type="EMBL" id="BONX01000065">
    <property type="protein sequence ID" value="GIH01134.1"/>
    <property type="molecule type" value="Genomic_DNA"/>
</dbReference>
<protein>
    <recommendedName>
        <fullName evidence="4">Tetracycline repressor TetR C-terminal domain-containing protein</fullName>
    </recommendedName>
</protein>
<gene>
    <name evidence="5" type="ORF">Pma05_77060</name>
</gene>
<keyword evidence="6" id="KW-1185">Reference proteome</keyword>
<evidence type="ECO:0000256" key="1">
    <source>
        <dbReference type="ARBA" id="ARBA00023015"/>
    </source>
</evidence>
<keyword evidence="1" id="KW-0805">Transcription regulation</keyword>
<dbReference type="Proteomes" id="UP000621500">
    <property type="component" value="Unassembled WGS sequence"/>
</dbReference>
<keyword evidence="2" id="KW-0804">Transcription</keyword>
<feature type="domain" description="Tetracycline repressor TetR C-terminal" evidence="4">
    <location>
        <begin position="5"/>
        <end position="113"/>
    </location>
</feature>
<evidence type="ECO:0000256" key="3">
    <source>
        <dbReference type="SAM" id="MobiDB-lite"/>
    </source>
</evidence>
<comment type="caution">
    <text evidence="5">The sequence shown here is derived from an EMBL/GenBank/DDBJ whole genome shotgun (WGS) entry which is preliminary data.</text>
</comment>
<feature type="region of interest" description="Disordered" evidence="3">
    <location>
        <begin position="118"/>
        <end position="138"/>
    </location>
</feature>
<evidence type="ECO:0000313" key="5">
    <source>
        <dbReference type="EMBL" id="GIH01134.1"/>
    </source>
</evidence>
<organism evidence="5 6">
    <name type="scientific">Plantactinospora mayteni</name>
    <dbReference type="NCBI Taxonomy" id="566021"/>
    <lineage>
        <taxon>Bacteria</taxon>
        <taxon>Bacillati</taxon>
        <taxon>Actinomycetota</taxon>
        <taxon>Actinomycetes</taxon>
        <taxon>Micromonosporales</taxon>
        <taxon>Micromonosporaceae</taxon>
        <taxon>Plantactinospora</taxon>
    </lineage>
</organism>
<dbReference type="Pfam" id="PF02909">
    <property type="entry name" value="TetR_C_1"/>
    <property type="match status" value="1"/>
</dbReference>
<evidence type="ECO:0000259" key="4">
    <source>
        <dbReference type="Pfam" id="PF02909"/>
    </source>
</evidence>
<name>A0ABQ4F2K8_9ACTN</name>
<dbReference type="InterPro" id="IPR036271">
    <property type="entry name" value="Tet_transcr_reg_TetR-rel_C_sf"/>
</dbReference>
<dbReference type="SUPFAM" id="SSF48498">
    <property type="entry name" value="Tetracyclin repressor-like, C-terminal domain"/>
    <property type="match status" value="1"/>
</dbReference>
<evidence type="ECO:0000256" key="2">
    <source>
        <dbReference type="ARBA" id="ARBA00023163"/>
    </source>
</evidence>
<dbReference type="Gene3D" id="1.10.357.10">
    <property type="entry name" value="Tetracycline Repressor, domain 2"/>
    <property type="match status" value="1"/>
</dbReference>
<proteinExistence type="predicted"/>
<accession>A0ABQ4F2K8</accession>
<sequence length="138" mass="14338">MGAVGARVVGPNELTWLEHAVTAMTGFGLHGSEMLDVAVLLTGHVRNLAQQVTAMSSAPTPERAMGSSLHLVLAGREDPFPAVTAAMASAQAMEGQDQALDFGLARILNGVGTLTDARKNRVSGRPKWRPKPAKAGAA</sequence>
<reference evidence="5 6" key="1">
    <citation type="submission" date="2021-01" db="EMBL/GenBank/DDBJ databases">
        <title>Whole genome shotgun sequence of Plantactinospora mayteni NBRC 109088.</title>
        <authorList>
            <person name="Komaki H."/>
            <person name="Tamura T."/>
        </authorList>
    </citation>
    <scope>NUCLEOTIDE SEQUENCE [LARGE SCALE GENOMIC DNA]</scope>
    <source>
        <strain evidence="5 6">NBRC 109088</strain>
    </source>
</reference>
<dbReference type="InterPro" id="IPR004111">
    <property type="entry name" value="Repressor_TetR_C"/>
</dbReference>